<sequence>MELIFLEYKKKYIDEYIEQSRKYCQNCWAAHLCGICYASCYDENGLDMDTKKIRCISEKFGIENQLIQYHEILERNPKLLIPLNEMELD</sequence>
<accession>A0A415H141</accession>
<reference evidence="1 2" key="1">
    <citation type="submission" date="2018-08" db="EMBL/GenBank/DDBJ databases">
        <title>A genome reference for cultivated species of the human gut microbiota.</title>
        <authorList>
            <person name="Zou Y."/>
            <person name="Xue W."/>
            <person name="Luo G."/>
        </authorList>
    </citation>
    <scope>NUCLEOTIDE SEQUENCE [LARGE SCALE GENOMIC DNA]</scope>
    <source>
        <strain evidence="1 2">AF42-21</strain>
    </source>
</reference>
<gene>
    <name evidence="1" type="ORF">DW054_16165</name>
</gene>
<evidence type="ECO:0000313" key="1">
    <source>
        <dbReference type="EMBL" id="RHK59417.1"/>
    </source>
</evidence>
<proteinExistence type="predicted"/>
<dbReference type="AlphaFoldDB" id="A0A415H141"/>
<organism evidence="1 2">
    <name type="scientific">Dorea formicigenerans</name>
    <dbReference type="NCBI Taxonomy" id="39486"/>
    <lineage>
        <taxon>Bacteria</taxon>
        <taxon>Bacillati</taxon>
        <taxon>Bacillota</taxon>
        <taxon>Clostridia</taxon>
        <taxon>Lachnospirales</taxon>
        <taxon>Lachnospiraceae</taxon>
        <taxon>Dorea</taxon>
    </lineage>
</organism>
<evidence type="ECO:0000313" key="2">
    <source>
        <dbReference type="Proteomes" id="UP000284152"/>
    </source>
</evidence>
<name>A0A415H141_9FIRM</name>
<dbReference type="Proteomes" id="UP000284152">
    <property type="component" value="Unassembled WGS sequence"/>
</dbReference>
<dbReference type="EMBL" id="QRNS01000056">
    <property type="protein sequence ID" value="RHK59417.1"/>
    <property type="molecule type" value="Genomic_DNA"/>
</dbReference>
<comment type="caution">
    <text evidence="1">The sequence shown here is derived from an EMBL/GenBank/DDBJ whole genome shotgun (WGS) entry which is preliminary data.</text>
</comment>
<protein>
    <submittedName>
        <fullName evidence="1">Uncharacterized protein</fullName>
    </submittedName>
</protein>